<evidence type="ECO:0000313" key="2">
    <source>
        <dbReference type="EMBL" id="KAG2194144.1"/>
    </source>
</evidence>
<dbReference type="Proteomes" id="UP000603453">
    <property type="component" value="Unassembled WGS sequence"/>
</dbReference>
<feature type="region of interest" description="Disordered" evidence="1">
    <location>
        <begin position="363"/>
        <end position="383"/>
    </location>
</feature>
<reference evidence="2" key="1">
    <citation type="submission" date="2020-12" db="EMBL/GenBank/DDBJ databases">
        <title>Metabolic potential, ecology and presence of endohyphal bacteria is reflected in genomic diversity of Mucoromycotina.</title>
        <authorList>
            <person name="Muszewska A."/>
            <person name="Okrasinska A."/>
            <person name="Steczkiewicz K."/>
            <person name="Drgas O."/>
            <person name="Orlowska M."/>
            <person name="Perlinska-Lenart U."/>
            <person name="Aleksandrzak-Piekarczyk T."/>
            <person name="Szatraj K."/>
            <person name="Zielenkiewicz U."/>
            <person name="Pilsyk S."/>
            <person name="Malc E."/>
            <person name="Mieczkowski P."/>
            <person name="Kruszewska J.S."/>
            <person name="Biernat P."/>
            <person name="Pawlowska J."/>
        </authorList>
    </citation>
    <scope>NUCLEOTIDE SEQUENCE</scope>
    <source>
        <strain evidence="2">WA0000017839</strain>
    </source>
</reference>
<gene>
    <name evidence="2" type="ORF">INT47_004214</name>
</gene>
<organism evidence="2 3">
    <name type="scientific">Mucor saturninus</name>
    <dbReference type="NCBI Taxonomy" id="64648"/>
    <lineage>
        <taxon>Eukaryota</taxon>
        <taxon>Fungi</taxon>
        <taxon>Fungi incertae sedis</taxon>
        <taxon>Mucoromycota</taxon>
        <taxon>Mucoromycotina</taxon>
        <taxon>Mucoromycetes</taxon>
        <taxon>Mucorales</taxon>
        <taxon>Mucorineae</taxon>
        <taxon>Mucoraceae</taxon>
        <taxon>Mucor</taxon>
    </lineage>
</organism>
<keyword evidence="3" id="KW-1185">Reference proteome</keyword>
<feature type="region of interest" description="Disordered" evidence="1">
    <location>
        <begin position="1"/>
        <end position="154"/>
    </location>
</feature>
<feature type="compositionally biased region" description="Low complexity" evidence="1">
    <location>
        <begin position="333"/>
        <end position="350"/>
    </location>
</feature>
<feature type="compositionally biased region" description="Basic and acidic residues" evidence="1">
    <location>
        <begin position="83"/>
        <end position="102"/>
    </location>
</feature>
<evidence type="ECO:0000313" key="3">
    <source>
        <dbReference type="Proteomes" id="UP000603453"/>
    </source>
</evidence>
<feature type="compositionally biased region" description="Low complexity" evidence="1">
    <location>
        <begin position="262"/>
        <end position="288"/>
    </location>
</feature>
<dbReference type="EMBL" id="JAEPRD010000204">
    <property type="protein sequence ID" value="KAG2194144.1"/>
    <property type="molecule type" value="Genomic_DNA"/>
</dbReference>
<sequence length="383" mass="40707">MSTHPVTEAIVDTPTPHVEEATAPVVETPVAETTETRELPALPPTPVAGVEEEGEAVSSPPHPSPSKSNPTKRLSIFLGKAKSYVDKKVHEKKPTSPKKEDITEPSTSAVESEAPAHVEPVAAAVTEPIVVAEPETTTAEEPVEEVKPKSEKRKSILAGIFRSKSPVHKEAEVTPAAATTTTTVVAKPEASDKEVQETPAATDDAAADVAAASATGVVDEEAIVEPQTHHEKENVIDQIKRGPLGKFFNKKKEVEHKEETPAEVATEEPTAAVVEEEPAVAAVEAPVQPEEKPVSRPGSPLGRRITQMFRGFSSKKKVPTVEDVKKEEETAEEPTAATTPTAEEPTVVPELAVADTIENAAVEHLAQKEEEHPSKLPAIQSSA</sequence>
<feature type="compositionally biased region" description="Basic and acidic residues" evidence="1">
    <location>
        <begin position="365"/>
        <end position="374"/>
    </location>
</feature>
<feature type="region of interest" description="Disordered" evidence="1">
    <location>
        <begin position="182"/>
        <end position="202"/>
    </location>
</feature>
<proteinExistence type="predicted"/>
<name>A0A8H7QK34_9FUNG</name>
<dbReference type="OrthoDB" id="2290656at2759"/>
<feature type="compositionally biased region" description="Low complexity" evidence="1">
    <location>
        <begin position="109"/>
        <end position="140"/>
    </location>
</feature>
<comment type="caution">
    <text evidence="2">The sequence shown here is derived from an EMBL/GenBank/DDBJ whole genome shotgun (WGS) entry which is preliminary data.</text>
</comment>
<accession>A0A8H7QK34</accession>
<feature type="compositionally biased region" description="Basic and acidic residues" evidence="1">
    <location>
        <begin position="319"/>
        <end position="328"/>
    </location>
</feature>
<protein>
    <submittedName>
        <fullName evidence="2">Uncharacterized protein</fullName>
    </submittedName>
</protein>
<dbReference type="AlphaFoldDB" id="A0A8H7QK34"/>
<feature type="region of interest" description="Disordered" evidence="1">
    <location>
        <begin position="250"/>
        <end position="350"/>
    </location>
</feature>
<feature type="compositionally biased region" description="Basic and acidic residues" evidence="1">
    <location>
        <begin position="250"/>
        <end position="260"/>
    </location>
</feature>
<feature type="compositionally biased region" description="Low complexity" evidence="1">
    <location>
        <begin position="21"/>
        <end position="33"/>
    </location>
</feature>
<evidence type="ECO:0000256" key="1">
    <source>
        <dbReference type="SAM" id="MobiDB-lite"/>
    </source>
</evidence>